<feature type="transmembrane region" description="Helical" evidence="12">
    <location>
        <begin position="147"/>
        <end position="170"/>
    </location>
</feature>
<dbReference type="InterPro" id="IPR036291">
    <property type="entry name" value="NAD(P)-bd_dom_sf"/>
</dbReference>
<dbReference type="FunFam" id="3.40.50.720:FF:000036">
    <property type="entry name" value="Glutathione-regulated potassium-efflux system protein KefB"/>
    <property type="match status" value="1"/>
</dbReference>
<proteinExistence type="inferred from homology"/>
<comment type="similarity">
    <text evidence="2">Belongs to the monovalent cation:proton antiporter 2 (CPA2) transporter (TC 2.A.37) family.</text>
</comment>
<dbReference type="Pfam" id="PF02254">
    <property type="entry name" value="TrkA_N"/>
    <property type="match status" value="1"/>
</dbReference>
<dbReference type="Gene3D" id="3.40.50.720">
    <property type="entry name" value="NAD(P)-binding Rossmann-like Domain"/>
    <property type="match status" value="1"/>
</dbReference>
<feature type="transmembrane region" description="Helical" evidence="12">
    <location>
        <begin position="340"/>
        <end position="360"/>
    </location>
</feature>
<feature type="transmembrane region" description="Helical" evidence="12">
    <location>
        <begin position="310"/>
        <end position="328"/>
    </location>
</feature>
<feature type="transmembrane region" description="Helical" evidence="12">
    <location>
        <begin position="229"/>
        <end position="247"/>
    </location>
</feature>
<feature type="transmembrane region" description="Helical" evidence="12">
    <location>
        <begin position="194"/>
        <end position="217"/>
    </location>
</feature>
<dbReference type="PANTHER" id="PTHR46157">
    <property type="entry name" value="K(+) EFFLUX ANTIPORTER 3, CHLOROPLASTIC"/>
    <property type="match status" value="1"/>
</dbReference>
<dbReference type="InterPro" id="IPR003148">
    <property type="entry name" value="RCK_N"/>
</dbReference>
<sequence length="617" mass="66402">MAGNPLFAVLVLLIVAVALVPVFKWLGLGTVLGYLAAGVVVGPYGLRLISDTETIRTVSDFGVVIMLFLIGLEVHPLELWRLRHKVLGLGVTQLIGTAAIIATAVLLLGTGWQASLIIGLSLAMSSTAIAMQSVGQRSITMTDTGRATLVTLLVQDMAVIPVLALIPVLAATRRVQQSLGADLADAADVVTNPYSWWIALVIIGGFVAVTLASRYLMNPLMRWVATAKVPEAFTALGLLIVIGAAFATESLGLSPALGAFLGGVLLADSEYRHELESNLEPFKGLLLGLFFITVGMGIAFSVLLAQPLKVLSLVAVIIGIKIVVLYVLGTFFKMHVADRLLLAILLSQAGEFAFVLLQFAQSAAILSSKEHQLWAVVVALSMALTPVLLLLFDRLVVPKLNARAPLPDIPSDLPGGRSVIVLGYGRFGQIVTRLLRAQGYSMTLIDDDPAQIELVKRFGVKVFYGDGARLDILRAAGAADAQMIVIAVAGGDRILAIAEMIRRHFPQVKIAARAIDRSHAHQLMALDVEVFERETFRAATTLGEKALVALGRPPDEARRLAAAFESHDERLLRDSYELRDDRDAYVGFVRRSTEMLDKVMQADRAEAEARKDSKAAE</sequence>
<feature type="transmembrane region" description="Helical" evidence="12">
    <location>
        <begin position="284"/>
        <end position="304"/>
    </location>
</feature>
<gene>
    <name evidence="14" type="ORF">HY834_17755</name>
</gene>
<dbReference type="GO" id="GO:0015297">
    <property type="term" value="F:antiporter activity"/>
    <property type="evidence" value="ECO:0007669"/>
    <property type="project" value="UniProtKB-KW"/>
</dbReference>
<accession>A0A933L3H0</accession>
<evidence type="ECO:0000256" key="7">
    <source>
        <dbReference type="ARBA" id="ARBA00022692"/>
    </source>
</evidence>
<dbReference type="GO" id="GO:0015079">
    <property type="term" value="F:potassium ion transmembrane transporter activity"/>
    <property type="evidence" value="ECO:0007669"/>
    <property type="project" value="InterPro"/>
</dbReference>
<comment type="caution">
    <text evidence="14">The sequence shown here is derived from an EMBL/GenBank/DDBJ whole genome shotgun (WGS) entry which is preliminary data.</text>
</comment>
<feature type="transmembrane region" description="Helical" evidence="12">
    <location>
        <begin position="372"/>
        <end position="392"/>
    </location>
</feature>
<keyword evidence="3" id="KW-0813">Transport</keyword>
<dbReference type="PANTHER" id="PTHR46157:SF4">
    <property type="entry name" value="K(+) EFFLUX ANTIPORTER 3, CHLOROPLASTIC"/>
    <property type="match status" value="1"/>
</dbReference>
<reference evidence="14" key="1">
    <citation type="submission" date="2020-07" db="EMBL/GenBank/DDBJ databases">
        <title>Huge and variable diversity of episymbiotic CPR bacteria and DPANN archaea in groundwater ecosystems.</title>
        <authorList>
            <person name="He C.Y."/>
            <person name="Keren R."/>
            <person name="Whittaker M."/>
            <person name="Farag I.F."/>
            <person name="Doudna J."/>
            <person name="Cate J.H.D."/>
            <person name="Banfield J.F."/>
        </authorList>
    </citation>
    <scope>NUCLEOTIDE SEQUENCE</scope>
    <source>
        <strain evidence="14">NC_groundwater_1586_Pr3_B-0.1um_66_15</strain>
    </source>
</reference>
<feature type="transmembrane region" description="Helical" evidence="12">
    <location>
        <begin position="31"/>
        <end position="49"/>
    </location>
</feature>
<feature type="transmembrane region" description="Helical" evidence="12">
    <location>
        <begin position="86"/>
        <end position="108"/>
    </location>
</feature>
<evidence type="ECO:0000256" key="12">
    <source>
        <dbReference type="SAM" id="Phobius"/>
    </source>
</evidence>
<comment type="subcellular location">
    <subcellularLocation>
        <location evidence="1">Endomembrane system</location>
        <topology evidence="1">Multi-pass membrane protein</topology>
    </subcellularLocation>
</comment>
<dbReference type="InterPro" id="IPR004771">
    <property type="entry name" value="K/H_exchanger"/>
</dbReference>
<dbReference type="PROSITE" id="PS51201">
    <property type="entry name" value="RCK_N"/>
    <property type="match status" value="1"/>
</dbReference>
<keyword evidence="10" id="KW-0406">Ion transport</keyword>
<dbReference type="InterPro" id="IPR038770">
    <property type="entry name" value="Na+/solute_symporter_sf"/>
</dbReference>
<evidence type="ECO:0000256" key="4">
    <source>
        <dbReference type="ARBA" id="ARBA00022449"/>
    </source>
</evidence>
<dbReference type="Gene3D" id="1.20.1530.20">
    <property type="match status" value="1"/>
</dbReference>
<keyword evidence="11 12" id="KW-0472">Membrane</keyword>
<evidence type="ECO:0000256" key="2">
    <source>
        <dbReference type="ARBA" id="ARBA00005551"/>
    </source>
</evidence>
<keyword evidence="7 12" id="KW-0812">Transmembrane</keyword>
<feature type="transmembrane region" description="Helical" evidence="12">
    <location>
        <begin position="114"/>
        <end position="135"/>
    </location>
</feature>
<keyword evidence="8" id="KW-0630">Potassium</keyword>
<dbReference type="NCBIfam" id="TIGR00932">
    <property type="entry name" value="2a37"/>
    <property type="match status" value="1"/>
</dbReference>
<dbReference type="PRINTS" id="PR00335">
    <property type="entry name" value="KUPTAKETRKA"/>
</dbReference>
<feature type="transmembrane region" description="Helical" evidence="12">
    <location>
        <begin position="55"/>
        <end position="74"/>
    </location>
</feature>
<feature type="domain" description="RCK N-terminal" evidence="13">
    <location>
        <begin position="416"/>
        <end position="530"/>
    </location>
</feature>
<keyword evidence="5" id="KW-1003">Cell membrane</keyword>
<organism evidence="14 15">
    <name type="scientific">Devosia nanyangense</name>
    <dbReference type="NCBI Taxonomy" id="1228055"/>
    <lineage>
        <taxon>Bacteria</taxon>
        <taxon>Pseudomonadati</taxon>
        <taxon>Pseudomonadota</taxon>
        <taxon>Alphaproteobacteria</taxon>
        <taxon>Hyphomicrobiales</taxon>
        <taxon>Devosiaceae</taxon>
        <taxon>Devosia</taxon>
    </lineage>
</organism>
<dbReference type="GO" id="GO:0005886">
    <property type="term" value="C:plasma membrane"/>
    <property type="evidence" value="ECO:0007669"/>
    <property type="project" value="InterPro"/>
</dbReference>
<evidence type="ECO:0000256" key="1">
    <source>
        <dbReference type="ARBA" id="ARBA00004127"/>
    </source>
</evidence>
<evidence type="ECO:0000256" key="11">
    <source>
        <dbReference type="ARBA" id="ARBA00023136"/>
    </source>
</evidence>
<evidence type="ECO:0000259" key="13">
    <source>
        <dbReference type="PROSITE" id="PS51201"/>
    </source>
</evidence>
<dbReference type="Pfam" id="PF00999">
    <property type="entry name" value="Na_H_Exchanger"/>
    <property type="match status" value="1"/>
</dbReference>
<evidence type="ECO:0000256" key="9">
    <source>
        <dbReference type="ARBA" id="ARBA00022989"/>
    </source>
</evidence>
<dbReference type="GO" id="GO:0012505">
    <property type="term" value="C:endomembrane system"/>
    <property type="evidence" value="ECO:0007669"/>
    <property type="project" value="UniProtKB-SubCell"/>
</dbReference>
<dbReference type="InterPro" id="IPR006153">
    <property type="entry name" value="Cation/H_exchanger_TM"/>
</dbReference>
<evidence type="ECO:0000256" key="5">
    <source>
        <dbReference type="ARBA" id="ARBA00022475"/>
    </source>
</evidence>
<name>A0A933L3H0_9HYPH</name>
<dbReference type="Proteomes" id="UP000782610">
    <property type="component" value="Unassembled WGS sequence"/>
</dbReference>
<dbReference type="InterPro" id="IPR006036">
    <property type="entry name" value="K_uptake_TrkA"/>
</dbReference>
<dbReference type="AlphaFoldDB" id="A0A933L3H0"/>
<protein>
    <submittedName>
        <fullName evidence="14">Cation:proton antiporter</fullName>
    </submittedName>
</protein>
<feature type="transmembrane region" description="Helical" evidence="12">
    <location>
        <begin position="6"/>
        <end position="26"/>
    </location>
</feature>
<evidence type="ECO:0000256" key="3">
    <source>
        <dbReference type="ARBA" id="ARBA00022448"/>
    </source>
</evidence>
<keyword evidence="4" id="KW-0050">Antiport</keyword>
<keyword evidence="6" id="KW-0633">Potassium transport</keyword>
<evidence type="ECO:0000256" key="8">
    <source>
        <dbReference type="ARBA" id="ARBA00022958"/>
    </source>
</evidence>
<evidence type="ECO:0000256" key="10">
    <source>
        <dbReference type="ARBA" id="ARBA00023065"/>
    </source>
</evidence>
<evidence type="ECO:0000256" key="6">
    <source>
        <dbReference type="ARBA" id="ARBA00022538"/>
    </source>
</evidence>
<dbReference type="SUPFAM" id="SSF51735">
    <property type="entry name" value="NAD(P)-binding Rossmann-fold domains"/>
    <property type="match status" value="1"/>
</dbReference>
<keyword evidence="9 12" id="KW-1133">Transmembrane helix</keyword>
<evidence type="ECO:0000313" key="14">
    <source>
        <dbReference type="EMBL" id="MBI4923589.1"/>
    </source>
</evidence>
<dbReference type="GO" id="GO:1902600">
    <property type="term" value="P:proton transmembrane transport"/>
    <property type="evidence" value="ECO:0007669"/>
    <property type="project" value="InterPro"/>
</dbReference>
<dbReference type="EMBL" id="JACRAF010000059">
    <property type="protein sequence ID" value="MBI4923589.1"/>
    <property type="molecule type" value="Genomic_DNA"/>
</dbReference>
<evidence type="ECO:0000313" key="15">
    <source>
        <dbReference type="Proteomes" id="UP000782610"/>
    </source>
</evidence>